<evidence type="ECO:0000256" key="1">
    <source>
        <dbReference type="SAM" id="SignalP"/>
    </source>
</evidence>
<dbReference type="EMBL" id="LKMD01000107">
    <property type="protein sequence ID" value="PIA91002.1"/>
    <property type="molecule type" value="Genomic_DNA"/>
</dbReference>
<dbReference type="GO" id="GO:0005576">
    <property type="term" value="C:extracellular region"/>
    <property type="evidence" value="ECO:0007669"/>
    <property type="project" value="TreeGrafter"/>
</dbReference>
<keyword evidence="5" id="KW-1185">Reference proteome</keyword>
<proteinExistence type="predicted"/>
<dbReference type="Proteomes" id="UP001302367">
    <property type="component" value="Chromosome 9"/>
</dbReference>
<gene>
    <name evidence="2" type="ORF">CB0940_11112</name>
    <name evidence="3" type="ORF">RHO25_012606</name>
</gene>
<protein>
    <submittedName>
        <fullName evidence="2">Uncharacterized protein</fullName>
    </submittedName>
</protein>
<dbReference type="EMBL" id="CP134192">
    <property type="protein sequence ID" value="WPB07942.1"/>
    <property type="molecule type" value="Genomic_DNA"/>
</dbReference>
<keyword evidence="1" id="KW-0732">Signal</keyword>
<dbReference type="Proteomes" id="UP000230605">
    <property type="component" value="Chromosome 9"/>
</dbReference>
<evidence type="ECO:0000313" key="3">
    <source>
        <dbReference type="EMBL" id="WPB07942.1"/>
    </source>
</evidence>
<dbReference type="Pfam" id="PF12296">
    <property type="entry name" value="HsbA"/>
    <property type="match status" value="1"/>
</dbReference>
<accession>A0A2G5HFJ1</accession>
<name>A0A2G5HFJ1_CERBT</name>
<dbReference type="InterPro" id="IPR021054">
    <property type="entry name" value="Cell_wall_mannoprotein_1"/>
</dbReference>
<dbReference type="PANTHER" id="PTHR38123:SF4">
    <property type="entry name" value="CELL WALL GALACTOMANNOPROTEIN, PUTATIVE (AFU_ORTHOLOGUE AFUA_4G00870)-RELATED"/>
    <property type="match status" value="1"/>
</dbReference>
<evidence type="ECO:0000313" key="5">
    <source>
        <dbReference type="Proteomes" id="UP001302367"/>
    </source>
</evidence>
<reference evidence="3 5" key="2">
    <citation type="submission" date="2023-09" db="EMBL/GenBank/DDBJ databases">
        <title>Complete-Gapless Cercospora beticola genome.</title>
        <authorList>
            <person name="Wyatt N.A."/>
            <person name="Spanner R.E."/>
            <person name="Bolton M.D."/>
        </authorList>
    </citation>
    <scope>NUCLEOTIDE SEQUENCE [LARGE SCALE GENOMIC DNA]</scope>
    <source>
        <strain evidence="3">Cb09-40</strain>
    </source>
</reference>
<evidence type="ECO:0000313" key="4">
    <source>
        <dbReference type="Proteomes" id="UP000230605"/>
    </source>
</evidence>
<dbReference type="OrthoDB" id="3485059at2759"/>
<feature type="chain" id="PRO_5013586112" evidence="1">
    <location>
        <begin position="21"/>
        <end position="230"/>
    </location>
</feature>
<sequence length="230" mass="24842">MKLLMFVTLLDCLTTVTGQAQSIVDALQLVQQGIRYSDSLVYRFDGNPYTGALDAINIQESADQVGHAVEYCIAVANASPLLNDQDSGAVAVAILSLRPDVETLLKRIASKKWNFDQVVVGLFPVSKQVQQALTDQKALTIALGNAVASKLSGAYRQAAPLLLEEFSASFDSAIAAFVPQSIGCSARDIGTLTQKRTLRPKAPSKQFNSQGISDFSTYHNLQYYYVVSTG</sequence>
<dbReference type="AlphaFoldDB" id="A0A2G5HFJ1"/>
<feature type="signal peptide" evidence="1">
    <location>
        <begin position="1"/>
        <end position="20"/>
    </location>
</feature>
<dbReference type="Gene3D" id="1.20.1280.140">
    <property type="match status" value="1"/>
</dbReference>
<organism evidence="2 4">
    <name type="scientific">Cercospora beticola</name>
    <name type="common">Sugarbeet leaf spot fungus</name>
    <dbReference type="NCBI Taxonomy" id="122368"/>
    <lineage>
        <taxon>Eukaryota</taxon>
        <taxon>Fungi</taxon>
        <taxon>Dikarya</taxon>
        <taxon>Ascomycota</taxon>
        <taxon>Pezizomycotina</taxon>
        <taxon>Dothideomycetes</taxon>
        <taxon>Dothideomycetidae</taxon>
        <taxon>Mycosphaerellales</taxon>
        <taxon>Mycosphaerellaceae</taxon>
        <taxon>Cercospora</taxon>
    </lineage>
</organism>
<dbReference type="PANTHER" id="PTHR38123">
    <property type="entry name" value="CELL WALL SERINE-THREONINE-RICH GALACTOMANNOPROTEIN MP1 (AFU_ORTHOLOGUE AFUA_4G03240)"/>
    <property type="match status" value="1"/>
</dbReference>
<evidence type="ECO:0000313" key="2">
    <source>
        <dbReference type="EMBL" id="PIA91002.1"/>
    </source>
</evidence>
<reference evidence="2 4" key="1">
    <citation type="submission" date="2015-10" db="EMBL/GenBank/DDBJ databases">
        <title>The cercosporin biosynthetic gene cluster was horizontally transferred to several fungal lineages and shown to be expanded in Cercospora beticola based on microsynteny with recipient genomes.</title>
        <authorList>
            <person name="De Jonge R."/>
            <person name="Ebert M.K."/>
            <person name="Suttle J.C."/>
            <person name="Jurick Ii W.M."/>
            <person name="Secor G.A."/>
            <person name="Thomma B.P."/>
            <person name="Van De Peer Y."/>
            <person name="Bolton M.D."/>
        </authorList>
    </citation>
    <scope>NUCLEOTIDE SEQUENCE [LARGE SCALE GENOMIC DNA]</scope>
    <source>
        <strain evidence="2 4">09-40</strain>
    </source>
</reference>